<dbReference type="GO" id="GO:0004497">
    <property type="term" value="F:monooxygenase activity"/>
    <property type="evidence" value="ECO:0007669"/>
    <property type="project" value="UniProtKB-KW"/>
</dbReference>
<dbReference type="FunFam" id="1.10.630.10:FF:000042">
    <property type="entry name" value="Cytochrome P450"/>
    <property type="match status" value="1"/>
</dbReference>
<keyword evidence="9 14" id="KW-0560">Oxidoreductase</keyword>
<evidence type="ECO:0008006" key="17">
    <source>
        <dbReference type="Google" id="ProtNLM"/>
    </source>
</evidence>
<evidence type="ECO:0000256" key="13">
    <source>
        <dbReference type="PIRSR" id="PIRSR602401-1"/>
    </source>
</evidence>
<protein>
    <recommendedName>
        <fullName evidence="17">Cytochrome P450</fullName>
    </recommendedName>
</protein>
<dbReference type="Gene3D" id="1.10.630.10">
    <property type="entry name" value="Cytochrome P450"/>
    <property type="match status" value="1"/>
</dbReference>
<dbReference type="PANTHER" id="PTHR24292">
    <property type="entry name" value="CYTOCHROME P450"/>
    <property type="match status" value="1"/>
</dbReference>
<evidence type="ECO:0000256" key="9">
    <source>
        <dbReference type="ARBA" id="ARBA00023002"/>
    </source>
</evidence>
<dbReference type="InterPro" id="IPR001128">
    <property type="entry name" value="Cyt_P450"/>
</dbReference>
<dbReference type="GO" id="GO:0005506">
    <property type="term" value="F:iron ion binding"/>
    <property type="evidence" value="ECO:0007669"/>
    <property type="project" value="InterPro"/>
</dbReference>
<keyword evidence="10 13" id="KW-0408">Iron</keyword>
<keyword evidence="7" id="KW-0256">Endoplasmic reticulum</keyword>
<keyword evidence="8" id="KW-0492">Microsome</keyword>
<comment type="similarity">
    <text evidence="4 14">Belongs to the cytochrome P450 family.</text>
</comment>
<keyword evidence="6 13" id="KW-0479">Metal-binding</keyword>
<dbReference type="GO" id="GO:0020037">
    <property type="term" value="F:heme binding"/>
    <property type="evidence" value="ECO:0007669"/>
    <property type="project" value="InterPro"/>
</dbReference>
<dbReference type="InterPro" id="IPR002401">
    <property type="entry name" value="Cyt_P450_E_grp-I"/>
</dbReference>
<dbReference type="PROSITE" id="PS00086">
    <property type="entry name" value="CYTOCHROME_P450"/>
    <property type="match status" value="1"/>
</dbReference>
<dbReference type="CDD" id="cd11056">
    <property type="entry name" value="CYP6-like"/>
    <property type="match status" value="1"/>
</dbReference>
<dbReference type="EMBL" id="JAVRBK010000003">
    <property type="protein sequence ID" value="KAK5646913.1"/>
    <property type="molecule type" value="Genomic_DNA"/>
</dbReference>
<evidence type="ECO:0000256" key="11">
    <source>
        <dbReference type="ARBA" id="ARBA00023033"/>
    </source>
</evidence>
<dbReference type="InterPro" id="IPR036396">
    <property type="entry name" value="Cyt_P450_sf"/>
</dbReference>
<evidence type="ECO:0000313" key="16">
    <source>
        <dbReference type="Proteomes" id="UP001329430"/>
    </source>
</evidence>
<dbReference type="GO" id="GO:0016705">
    <property type="term" value="F:oxidoreductase activity, acting on paired donors, with incorporation or reduction of molecular oxygen"/>
    <property type="evidence" value="ECO:0007669"/>
    <property type="project" value="InterPro"/>
</dbReference>
<gene>
    <name evidence="15" type="ORF">RI129_005377</name>
</gene>
<evidence type="ECO:0000256" key="6">
    <source>
        <dbReference type="ARBA" id="ARBA00022723"/>
    </source>
</evidence>
<evidence type="ECO:0000256" key="8">
    <source>
        <dbReference type="ARBA" id="ARBA00022848"/>
    </source>
</evidence>
<keyword evidence="16" id="KW-1185">Reference proteome</keyword>
<comment type="subcellular location">
    <subcellularLocation>
        <location evidence="3">Endoplasmic reticulum membrane</location>
        <topology evidence="3">Peripheral membrane protein</topology>
    </subcellularLocation>
    <subcellularLocation>
        <location evidence="2">Microsome membrane</location>
        <topology evidence="2">Peripheral membrane protein</topology>
    </subcellularLocation>
</comment>
<evidence type="ECO:0000256" key="7">
    <source>
        <dbReference type="ARBA" id="ARBA00022824"/>
    </source>
</evidence>
<dbReference type="InterPro" id="IPR050476">
    <property type="entry name" value="Insect_CytP450_Detox"/>
</dbReference>
<evidence type="ECO:0000256" key="12">
    <source>
        <dbReference type="ARBA" id="ARBA00023136"/>
    </source>
</evidence>
<sequence>MDPLVTCTLIIAILVLLYRYVTKNNNYWNTLCIPFARPIPLFGNVLPFLQQTKCPAFFFMDLYNSATHSLYGFFLLRTPALLIRDPELIKYMFVRDFDSFRDRPGGHCDHDKVGANTLFFMKSPTWKEMRSSLSPFFSPHKLEKMSETIFQFGDQLVDHIKEKVSNQDEISAFKALSMYTSDIIASCFFGLAVNSLKNGNLWFQIMSESLTKASYMRFVESTCVMLLPRFANFFNMTFFDRTSTENLINLFTNAMEERKRSTYSRGDLVDLLINISEGGAKVFRKEEILAQALQLQFGGYETSSNTINLALYELCLHPHVQARLRKEVSHILLNHQTLSLDVIREMKYLDMVVSESLRKHPILPVIDRECTISYKIPNTDVVIEKGTPCYVSVFGLHYDSEFFPNPEKFDPERFSPENKCNIVSGSYLPFGIGPRRCIGTNLGLIIVKVALIKIIHNFEVQLCETEKRKIEYNSKRYLTGHDNKSEHMKFVPLHKSSVF</sequence>
<evidence type="ECO:0000256" key="10">
    <source>
        <dbReference type="ARBA" id="ARBA00023004"/>
    </source>
</evidence>
<dbReference type="SUPFAM" id="SSF48264">
    <property type="entry name" value="Cytochrome P450"/>
    <property type="match status" value="1"/>
</dbReference>
<evidence type="ECO:0000256" key="1">
    <source>
        <dbReference type="ARBA" id="ARBA00001971"/>
    </source>
</evidence>
<comment type="cofactor">
    <cofactor evidence="1 13">
        <name>heme</name>
        <dbReference type="ChEBI" id="CHEBI:30413"/>
    </cofactor>
</comment>
<evidence type="ECO:0000313" key="15">
    <source>
        <dbReference type="EMBL" id="KAK5646913.1"/>
    </source>
</evidence>
<name>A0AAN7ZSA2_9COLE</name>
<dbReference type="PANTHER" id="PTHR24292:SF45">
    <property type="entry name" value="CYTOCHROME P450 6G1-RELATED"/>
    <property type="match status" value="1"/>
</dbReference>
<reference evidence="15 16" key="1">
    <citation type="journal article" date="2024" name="Insects">
        <title>An Improved Chromosome-Level Genome Assembly of the Firefly Pyrocoelia pectoralis.</title>
        <authorList>
            <person name="Fu X."/>
            <person name="Meyer-Rochow V.B."/>
            <person name="Ballantyne L."/>
            <person name="Zhu X."/>
        </authorList>
    </citation>
    <scope>NUCLEOTIDE SEQUENCE [LARGE SCALE GENOMIC DNA]</scope>
    <source>
        <strain evidence="15">XCY_ONT2</strain>
    </source>
</reference>
<evidence type="ECO:0000256" key="4">
    <source>
        <dbReference type="ARBA" id="ARBA00010617"/>
    </source>
</evidence>
<evidence type="ECO:0000256" key="5">
    <source>
        <dbReference type="ARBA" id="ARBA00022617"/>
    </source>
</evidence>
<dbReference type="PRINTS" id="PR00385">
    <property type="entry name" value="P450"/>
</dbReference>
<accession>A0AAN7ZSA2</accession>
<keyword evidence="11 14" id="KW-0503">Monooxygenase</keyword>
<dbReference type="Proteomes" id="UP001329430">
    <property type="component" value="Chromosome 3"/>
</dbReference>
<evidence type="ECO:0000256" key="2">
    <source>
        <dbReference type="ARBA" id="ARBA00004174"/>
    </source>
</evidence>
<dbReference type="Pfam" id="PF00067">
    <property type="entry name" value="p450"/>
    <property type="match status" value="1"/>
</dbReference>
<feature type="binding site" description="axial binding residue" evidence="13">
    <location>
        <position position="437"/>
    </location>
    <ligand>
        <name>heme</name>
        <dbReference type="ChEBI" id="CHEBI:30413"/>
    </ligand>
    <ligandPart>
        <name>Fe</name>
        <dbReference type="ChEBI" id="CHEBI:18248"/>
    </ligandPart>
</feature>
<dbReference type="InterPro" id="IPR017972">
    <property type="entry name" value="Cyt_P450_CS"/>
</dbReference>
<keyword evidence="5 13" id="KW-0349">Heme</keyword>
<dbReference type="PRINTS" id="PR00463">
    <property type="entry name" value="EP450I"/>
</dbReference>
<evidence type="ECO:0000256" key="3">
    <source>
        <dbReference type="ARBA" id="ARBA00004406"/>
    </source>
</evidence>
<keyword evidence="12" id="KW-0472">Membrane</keyword>
<comment type="caution">
    <text evidence="15">The sequence shown here is derived from an EMBL/GenBank/DDBJ whole genome shotgun (WGS) entry which is preliminary data.</text>
</comment>
<organism evidence="15 16">
    <name type="scientific">Pyrocoelia pectoralis</name>
    <dbReference type="NCBI Taxonomy" id="417401"/>
    <lineage>
        <taxon>Eukaryota</taxon>
        <taxon>Metazoa</taxon>
        <taxon>Ecdysozoa</taxon>
        <taxon>Arthropoda</taxon>
        <taxon>Hexapoda</taxon>
        <taxon>Insecta</taxon>
        <taxon>Pterygota</taxon>
        <taxon>Neoptera</taxon>
        <taxon>Endopterygota</taxon>
        <taxon>Coleoptera</taxon>
        <taxon>Polyphaga</taxon>
        <taxon>Elateriformia</taxon>
        <taxon>Elateroidea</taxon>
        <taxon>Lampyridae</taxon>
        <taxon>Lampyrinae</taxon>
        <taxon>Pyrocoelia</taxon>
    </lineage>
</organism>
<evidence type="ECO:0000256" key="14">
    <source>
        <dbReference type="RuleBase" id="RU000461"/>
    </source>
</evidence>
<proteinExistence type="inferred from homology"/>
<dbReference type="GO" id="GO:0005789">
    <property type="term" value="C:endoplasmic reticulum membrane"/>
    <property type="evidence" value="ECO:0007669"/>
    <property type="project" value="UniProtKB-SubCell"/>
</dbReference>
<dbReference type="AlphaFoldDB" id="A0AAN7ZSA2"/>